<dbReference type="Proteomes" id="UP000315925">
    <property type="component" value="Chromosome"/>
</dbReference>
<reference evidence="2" key="1">
    <citation type="submission" date="2019-03" db="EMBL/GenBank/DDBJ databases">
        <title>Complete genome of Methylacidiphilum kamchatkense Kam1.</title>
        <authorList>
            <person name="Kruse T."/>
            <person name="Murarilal Ratnadevi C."/>
            <person name="Erikstad H.-A."/>
            <person name="Birkeland N.-K."/>
        </authorList>
    </citation>
    <scope>NUCLEOTIDE SEQUENCE [LARGE SCALE GENOMIC DNA]</scope>
    <source>
        <strain evidence="2">kam1</strain>
    </source>
</reference>
<protein>
    <submittedName>
        <fullName evidence="1">Uncharacterized protein</fullName>
    </submittedName>
</protein>
<evidence type="ECO:0000313" key="1">
    <source>
        <dbReference type="EMBL" id="QDQ42145.1"/>
    </source>
</evidence>
<sequence>MLLRNIKDAESETPRYHFLEAEQTSLDKKLDLALGKQKGGTLKVANRFRYDSSRKLRMLSKWVESCGDGDNYPLYPSRKERGVAPHYVPVNFRQGITEGERSYE</sequence>
<dbReference type="EMBL" id="CP037899">
    <property type="protein sequence ID" value="QDQ42145.1"/>
    <property type="molecule type" value="Genomic_DNA"/>
</dbReference>
<proteinExistence type="predicted"/>
<accession>A0A516TLM4</accession>
<evidence type="ECO:0000313" key="2">
    <source>
        <dbReference type="Proteomes" id="UP000315925"/>
    </source>
</evidence>
<dbReference type="AlphaFoldDB" id="A0A516TLM4"/>
<dbReference type="KEGG" id="mkc:kam1_906"/>
<organism evidence="1 2">
    <name type="scientific">Methylacidiphilum kamchatkense Kam1</name>
    <dbReference type="NCBI Taxonomy" id="1202785"/>
    <lineage>
        <taxon>Bacteria</taxon>
        <taxon>Pseudomonadati</taxon>
        <taxon>Verrucomicrobiota</taxon>
        <taxon>Methylacidiphilae</taxon>
        <taxon>Methylacidiphilales</taxon>
        <taxon>Methylacidiphilaceae</taxon>
        <taxon>Methylacidiphilum (ex Ratnadevi et al. 2023)</taxon>
    </lineage>
</organism>
<gene>
    <name evidence="1" type="ORF">kam1_906</name>
</gene>
<name>A0A516TLM4_9BACT</name>
<dbReference type="STRING" id="1202785.A946_08195"/>